<keyword evidence="2" id="KW-0675">Receptor</keyword>
<dbReference type="RefSeq" id="WP_273613906.1">
    <property type="nucleotide sequence ID" value="NZ_CP117416.1"/>
</dbReference>
<evidence type="ECO:0000313" key="3">
    <source>
        <dbReference type="Proteomes" id="UP001220509"/>
    </source>
</evidence>
<keyword evidence="3" id="KW-1185">Reference proteome</keyword>
<evidence type="ECO:0000256" key="1">
    <source>
        <dbReference type="SAM" id="Phobius"/>
    </source>
</evidence>
<keyword evidence="1" id="KW-0812">Transmembrane</keyword>
<organism evidence="2 3">
    <name type="scientific">Paenibacillus kyungheensis</name>
    <dbReference type="NCBI Taxonomy" id="1452732"/>
    <lineage>
        <taxon>Bacteria</taxon>
        <taxon>Bacillati</taxon>
        <taxon>Bacillota</taxon>
        <taxon>Bacilli</taxon>
        <taxon>Bacillales</taxon>
        <taxon>Paenibacillaceae</taxon>
        <taxon>Paenibacillus</taxon>
    </lineage>
</organism>
<accession>A0AAX3M2E9</accession>
<keyword evidence="1" id="KW-0472">Membrane</keyword>
<proteinExistence type="predicted"/>
<dbReference type="Proteomes" id="UP001220509">
    <property type="component" value="Chromosome"/>
</dbReference>
<dbReference type="KEGG" id="pka:PQ456_20720"/>
<sequence>MEAILFCMAMLALATTLGILISIFLNTGIKGVLDLTRKPVKMMAVSFASYIVLFAAYILISHSA</sequence>
<dbReference type="EMBL" id="CP117416">
    <property type="protein sequence ID" value="WCT55543.1"/>
    <property type="molecule type" value="Genomic_DNA"/>
</dbReference>
<keyword evidence="1" id="KW-1133">Transmembrane helix</keyword>
<protein>
    <submittedName>
        <fullName evidence="2">Mas-related G-protein coupled receptor member D</fullName>
    </submittedName>
</protein>
<gene>
    <name evidence="2" type="ORF">PQ456_20720</name>
</gene>
<dbReference type="AlphaFoldDB" id="A0AAX3M2E9"/>
<name>A0AAX3M2E9_9BACL</name>
<evidence type="ECO:0000313" key="2">
    <source>
        <dbReference type="EMBL" id="WCT55543.1"/>
    </source>
</evidence>
<reference evidence="2 3" key="1">
    <citation type="submission" date="2023-02" db="EMBL/GenBank/DDBJ databases">
        <title>Genome sequence of Paenibacillus kyungheensis KACC 18744.</title>
        <authorList>
            <person name="Kim S."/>
            <person name="Heo J."/>
            <person name="Kwon S.-W."/>
        </authorList>
    </citation>
    <scope>NUCLEOTIDE SEQUENCE [LARGE SCALE GENOMIC DNA]</scope>
    <source>
        <strain evidence="2 3">KACC 18744</strain>
    </source>
</reference>
<feature type="transmembrane region" description="Helical" evidence="1">
    <location>
        <begin position="42"/>
        <end position="60"/>
    </location>
</feature>